<keyword evidence="1" id="KW-0175">Coiled coil</keyword>
<protein>
    <recommendedName>
        <fullName evidence="7">Mucoidy inhibitor A</fullName>
    </recommendedName>
</protein>
<feature type="coiled-coil region" evidence="1">
    <location>
        <begin position="116"/>
        <end position="143"/>
    </location>
</feature>
<evidence type="ECO:0000313" key="6">
    <source>
        <dbReference type="Proteomes" id="UP001219355"/>
    </source>
</evidence>
<feature type="compositionally biased region" description="Basic and acidic residues" evidence="2">
    <location>
        <begin position="211"/>
        <end position="229"/>
    </location>
</feature>
<dbReference type="InterPro" id="IPR037291">
    <property type="entry name" value="DUF4139"/>
</dbReference>
<dbReference type="Pfam" id="PF13598">
    <property type="entry name" value="DUF4139"/>
    <property type="match status" value="1"/>
</dbReference>
<reference evidence="5" key="1">
    <citation type="submission" date="2023-03" db="EMBL/GenBank/DDBJ databases">
        <title>Emydomyces testavorans Genome Sequence.</title>
        <authorList>
            <person name="Hoyer L."/>
        </authorList>
    </citation>
    <scope>NUCLEOTIDE SEQUENCE</scope>
    <source>
        <strain evidence="5">16-2883</strain>
    </source>
</reference>
<dbReference type="Proteomes" id="UP001219355">
    <property type="component" value="Chromosome 2"/>
</dbReference>
<feature type="region of interest" description="Disordered" evidence="2">
    <location>
        <begin position="268"/>
        <end position="290"/>
    </location>
</feature>
<dbReference type="AlphaFoldDB" id="A0AAF0DIZ3"/>
<feature type="coiled-coil region" evidence="1">
    <location>
        <begin position="175"/>
        <end position="209"/>
    </location>
</feature>
<keyword evidence="6" id="KW-1185">Reference proteome</keyword>
<dbReference type="PANTHER" id="PTHR31005">
    <property type="entry name" value="DUF4139 DOMAIN-CONTAINING PROTEIN"/>
    <property type="match status" value="1"/>
</dbReference>
<accession>A0AAF0DIZ3</accession>
<dbReference type="InterPro" id="IPR011935">
    <property type="entry name" value="CHP02231"/>
</dbReference>
<gene>
    <name evidence="5" type="ORF">PRK78_003462</name>
</gene>
<dbReference type="InterPro" id="IPR025554">
    <property type="entry name" value="DUF4140"/>
</dbReference>
<evidence type="ECO:0000259" key="3">
    <source>
        <dbReference type="Pfam" id="PF13598"/>
    </source>
</evidence>
<feature type="domain" description="DUF4140" evidence="4">
    <location>
        <begin position="21"/>
        <end position="147"/>
    </location>
</feature>
<sequence length="735" mass="82176">MVSEGVHAIEISLRDTVTKSVNLAPSSATIVREISDVEIKPGPNEITIYGFDPSVDPQSIQITGNGPATITDTQTSVVARKEKIEDIFPELKFDDDEESLDEEDSDDDFGIDKTELTKAENARIRLEDQLETAKNDLHTSEKSKKYLEEFGKTMKAGEIEVSKVEEYLSLYQQENKKLALQGQKTSATIKELEKELKTVVKLKNKLQRRFDHARNAAAKPEREKREQKRTARQQKHLQKERERSEMMCFWTLQVAQLVVHLDGFGDVSPDSSRRNSIASMKKRESTANSGPHVATLSLTYVTRNASWSPRYELNLTTPSSSGKVVYRAEYRNYSSEVWKDVKIILSTSQTTFSGVNETIPVLRPWTVKLLKYDSQIPPSKSKSYWQEGLENRLEVEARNKNTRTQHVQAFHSIYPSAPPTPPAPQSQFYTQPLGNRVRTQAALIPNFAGAAADLDEFQDFSVPLRRVSLARETQGGYSSQEDETETMTLDPRSNTLAFQESLQQDYGLTTTYDIPGVRTLRPSSVTRRLVITELELPSVNFSHIVIPKLRPAAFLKAKMINTSSTTFLRGDAGLTLDGTFLGTTSIPDCGPNGTASLSLGVDPGIQVRYAKPMVRRATTGFFNKEDFAVFTRVCRISNTKSTLVSLLVLDQVPISEDERLRIRILEPKGLEKQGDKAKIGSEVATSKAAWGKGTVSMEKAGEIKWELKLEKGAEIKLTLEYEARIPSGQKIAGLD</sequence>
<dbReference type="EMBL" id="CP120628">
    <property type="protein sequence ID" value="WEW57995.1"/>
    <property type="molecule type" value="Genomic_DNA"/>
</dbReference>
<evidence type="ECO:0000256" key="1">
    <source>
        <dbReference type="SAM" id="Coils"/>
    </source>
</evidence>
<name>A0AAF0DIZ3_9EURO</name>
<dbReference type="PANTHER" id="PTHR31005:SF8">
    <property type="entry name" value="DUF4139 DOMAIN-CONTAINING PROTEIN"/>
    <property type="match status" value="1"/>
</dbReference>
<evidence type="ECO:0000313" key="5">
    <source>
        <dbReference type="EMBL" id="WEW57995.1"/>
    </source>
</evidence>
<feature type="region of interest" description="Disordered" evidence="2">
    <location>
        <begin position="211"/>
        <end position="240"/>
    </location>
</feature>
<evidence type="ECO:0008006" key="7">
    <source>
        <dbReference type="Google" id="ProtNLM"/>
    </source>
</evidence>
<evidence type="ECO:0000259" key="4">
    <source>
        <dbReference type="Pfam" id="PF13600"/>
    </source>
</evidence>
<dbReference type="Pfam" id="PF13600">
    <property type="entry name" value="DUF4140"/>
    <property type="match status" value="1"/>
</dbReference>
<feature type="domain" description="DUF4139" evidence="3">
    <location>
        <begin position="296"/>
        <end position="726"/>
    </location>
</feature>
<evidence type="ECO:0000256" key="2">
    <source>
        <dbReference type="SAM" id="MobiDB-lite"/>
    </source>
</evidence>
<organism evidence="5 6">
    <name type="scientific">Emydomyces testavorans</name>
    <dbReference type="NCBI Taxonomy" id="2070801"/>
    <lineage>
        <taxon>Eukaryota</taxon>
        <taxon>Fungi</taxon>
        <taxon>Dikarya</taxon>
        <taxon>Ascomycota</taxon>
        <taxon>Pezizomycotina</taxon>
        <taxon>Eurotiomycetes</taxon>
        <taxon>Eurotiomycetidae</taxon>
        <taxon>Onygenales</taxon>
        <taxon>Nannizziopsiaceae</taxon>
        <taxon>Emydomyces</taxon>
    </lineage>
</organism>
<proteinExistence type="predicted"/>